<gene>
    <name evidence="2" type="ORF">CDL12_06026</name>
</gene>
<reference evidence="3" key="1">
    <citation type="journal article" date="2018" name="Gigascience">
        <title>Genome assembly of the Pink Ipe (Handroanthus impetiginosus, Bignoniaceae), a highly valued, ecologically keystone Neotropical timber forest tree.</title>
        <authorList>
            <person name="Silva-Junior O.B."/>
            <person name="Grattapaglia D."/>
            <person name="Novaes E."/>
            <person name="Collevatti R.G."/>
        </authorList>
    </citation>
    <scope>NUCLEOTIDE SEQUENCE [LARGE SCALE GENOMIC DNA]</scope>
    <source>
        <strain evidence="3">cv. UFG-1</strain>
    </source>
</reference>
<sequence>MDGSSSGLENSNWKRIWKLNIPLKVKVFLWRAWWEILPTNSQLRRRHIHYGSQCPLCGNSEEIVLHALRDCPYVASVWKISELEGVDVEGNGSNVKDWLLFQKKNVYLVQLELIFMLCWAIWSNRNAVIWGKTTENKPDPATKVRSSLVEFHFRRFQHEGKHFKDRSCRKRDENWVCRWWESRSCGGIFSLEVTKAEATLLAIMVAVEKQWKENLSTIGNIIDECKYFVNCFECVIFSVVRREIKYLAHALVKVCNSGTGRGSCLPSNLIVH</sequence>
<dbReference type="OrthoDB" id="913477at2759"/>
<keyword evidence="3" id="KW-1185">Reference proteome</keyword>
<feature type="domain" description="Reverse transcriptase zinc-binding" evidence="1">
    <location>
        <begin position="9"/>
        <end position="78"/>
    </location>
</feature>
<dbReference type="InterPro" id="IPR026960">
    <property type="entry name" value="RVT-Znf"/>
</dbReference>
<proteinExistence type="predicted"/>
<dbReference type="AlphaFoldDB" id="A0A2G9HUY7"/>
<dbReference type="Pfam" id="PF13966">
    <property type="entry name" value="zf-RVT"/>
    <property type="match status" value="1"/>
</dbReference>
<dbReference type="STRING" id="429701.A0A2G9HUY7"/>
<evidence type="ECO:0000259" key="1">
    <source>
        <dbReference type="Pfam" id="PF13966"/>
    </source>
</evidence>
<organism evidence="2 3">
    <name type="scientific">Handroanthus impetiginosus</name>
    <dbReference type="NCBI Taxonomy" id="429701"/>
    <lineage>
        <taxon>Eukaryota</taxon>
        <taxon>Viridiplantae</taxon>
        <taxon>Streptophyta</taxon>
        <taxon>Embryophyta</taxon>
        <taxon>Tracheophyta</taxon>
        <taxon>Spermatophyta</taxon>
        <taxon>Magnoliopsida</taxon>
        <taxon>eudicotyledons</taxon>
        <taxon>Gunneridae</taxon>
        <taxon>Pentapetalae</taxon>
        <taxon>asterids</taxon>
        <taxon>lamiids</taxon>
        <taxon>Lamiales</taxon>
        <taxon>Bignoniaceae</taxon>
        <taxon>Crescentiina</taxon>
        <taxon>Tabebuia alliance</taxon>
        <taxon>Handroanthus</taxon>
    </lineage>
</organism>
<dbReference type="EMBL" id="NKXS01000970">
    <property type="protein sequence ID" value="PIN21273.1"/>
    <property type="molecule type" value="Genomic_DNA"/>
</dbReference>
<accession>A0A2G9HUY7</accession>
<dbReference type="Proteomes" id="UP000231279">
    <property type="component" value="Unassembled WGS sequence"/>
</dbReference>
<protein>
    <recommendedName>
        <fullName evidence="1">Reverse transcriptase zinc-binding domain-containing protein</fullName>
    </recommendedName>
</protein>
<evidence type="ECO:0000313" key="3">
    <source>
        <dbReference type="Proteomes" id="UP000231279"/>
    </source>
</evidence>
<evidence type="ECO:0000313" key="2">
    <source>
        <dbReference type="EMBL" id="PIN21273.1"/>
    </source>
</evidence>
<name>A0A2G9HUY7_9LAMI</name>
<comment type="caution">
    <text evidence="2">The sequence shown here is derived from an EMBL/GenBank/DDBJ whole genome shotgun (WGS) entry which is preliminary data.</text>
</comment>